<feature type="transmembrane region" description="Helical" evidence="1">
    <location>
        <begin position="43"/>
        <end position="60"/>
    </location>
</feature>
<dbReference type="EMBL" id="CP037920">
    <property type="protein sequence ID" value="QDT97276.1"/>
    <property type="molecule type" value="Genomic_DNA"/>
</dbReference>
<evidence type="ECO:0000256" key="1">
    <source>
        <dbReference type="SAM" id="Phobius"/>
    </source>
</evidence>
<dbReference type="AlphaFoldDB" id="A0A517VW93"/>
<sequence>MNHPSDADWNRLVRKTRKRPLMFDPKAVLTAEGTQVRPKLERLAFIIGCGVFFAGLLFFMTESKAATLLPGGLVLWAVIHQLCFPRSVLIPTGADEVIVRYGFFLLPTRLVLNRQSVVVDYQVGAKTELHRTWGGFKIILLRHVETQEVAHLGYTLKSEDALPVFDALSRILAEGSHNYTQAAITLADGSPLRVDRLATWEVGHERRYKSRLSVVAENAAEIKRKAFSRDRSIVDHAADVYPVRIETNNEAIRIIYSNHDEKSIPYDDCVALQLCKEEIPERATRYEINLIEDSFMGNRINLMSFDVRAHESPDQPRHAAEQLGEFLDLEVVDHL</sequence>
<organism evidence="2 3">
    <name type="scientific">Gimesia aquarii</name>
    <dbReference type="NCBI Taxonomy" id="2527964"/>
    <lineage>
        <taxon>Bacteria</taxon>
        <taxon>Pseudomonadati</taxon>
        <taxon>Planctomycetota</taxon>
        <taxon>Planctomycetia</taxon>
        <taxon>Planctomycetales</taxon>
        <taxon>Planctomycetaceae</taxon>
        <taxon>Gimesia</taxon>
    </lineage>
</organism>
<proteinExistence type="predicted"/>
<dbReference type="RefSeq" id="WP_144985644.1">
    <property type="nucleotide sequence ID" value="NZ_CP037920.1"/>
</dbReference>
<reference evidence="2 3" key="1">
    <citation type="submission" date="2019-03" db="EMBL/GenBank/DDBJ databases">
        <title>Deep-cultivation of Planctomycetes and their phenomic and genomic characterization uncovers novel biology.</title>
        <authorList>
            <person name="Wiegand S."/>
            <person name="Jogler M."/>
            <person name="Boedeker C."/>
            <person name="Pinto D."/>
            <person name="Vollmers J."/>
            <person name="Rivas-Marin E."/>
            <person name="Kohn T."/>
            <person name="Peeters S.H."/>
            <person name="Heuer A."/>
            <person name="Rast P."/>
            <person name="Oberbeckmann S."/>
            <person name="Bunk B."/>
            <person name="Jeske O."/>
            <person name="Meyerdierks A."/>
            <person name="Storesund J.E."/>
            <person name="Kallscheuer N."/>
            <person name="Luecker S."/>
            <person name="Lage O.M."/>
            <person name="Pohl T."/>
            <person name="Merkel B.J."/>
            <person name="Hornburger P."/>
            <person name="Mueller R.-W."/>
            <person name="Bruemmer F."/>
            <person name="Labrenz M."/>
            <person name="Spormann A.M."/>
            <person name="Op den Camp H."/>
            <person name="Overmann J."/>
            <person name="Amann R."/>
            <person name="Jetten M.S.M."/>
            <person name="Mascher T."/>
            <person name="Medema M.H."/>
            <person name="Devos D.P."/>
            <person name="Kaster A.-K."/>
            <person name="Ovreas L."/>
            <person name="Rohde M."/>
            <person name="Galperin M.Y."/>
            <person name="Jogler C."/>
        </authorList>
    </citation>
    <scope>NUCLEOTIDE SEQUENCE [LARGE SCALE GENOMIC DNA]</scope>
    <source>
        <strain evidence="2 3">V144</strain>
    </source>
</reference>
<keyword evidence="1" id="KW-0812">Transmembrane</keyword>
<protein>
    <submittedName>
        <fullName evidence="2">Uncharacterized protein</fullName>
    </submittedName>
</protein>
<keyword evidence="1" id="KW-0472">Membrane</keyword>
<gene>
    <name evidence="2" type="ORF">V144x_27480</name>
</gene>
<accession>A0A517VW93</accession>
<dbReference type="Proteomes" id="UP000318704">
    <property type="component" value="Chromosome"/>
</dbReference>
<keyword evidence="1" id="KW-1133">Transmembrane helix</keyword>
<dbReference type="KEGG" id="gaw:V144x_27480"/>
<evidence type="ECO:0000313" key="2">
    <source>
        <dbReference type="EMBL" id="QDT97276.1"/>
    </source>
</evidence>
<evidence type="ECO:0000313" key="3">
    <source>
        <dbReference type="Proteomes" id="UP000318704"/>
    </source>
</evidence>
<name>A0A517VW93_9PLAN</name>